<keyword evidence="3" id="KW-0804">Transcription</keyword>
<dbReference type="SUPFAM" id="SSF46785">
    <property type="entry name" value="Winged helix' DNA-binding domain"/>
    <property type="match status" value="1"/>
</dbReference>
<keyword evidence="2" id="KW-0238">DNA-binding</keyword>
<evidence type="ECO:0000256" key="2">
    <source>
        <dbReference type="ARBA" id="ARBA00023125"/>
    </source>
</evidence>
<dbReference type="Proteomes" id="UP001595923">
    <property type="component" value="Unassembled WGS sequence"/>
</dbReference>
<dbReference type="InterPro" id="IPR011991">
    <property type="entry name" value="ArsR-like_HTH"/>
</dbReference>
<keyword evidence="1" id="KW-0805">Transcription regulation</keyword>
<evidence type="ECO:0000256" key="3">
    <source>
        <dbReference type="ARBA" id="ARBA00023163"/>
    </source>
</evidence>
<proteinExistence type="predicted"/>
<dbReference type="InterPro" id="IPR036388">
    <property type="entry name" value="WH-like_DNA-bd_sf"/>
</dbReference>
<keyword evidence="6" id="KW-1185">Reference proteome</keyword>
<dbReference type="InterPro" id="IPR000485">
    <property type="entry name" value="AsnC-type_HTH_dom"/>
</dbReference>
<dbReference type="RefSeq" id="WP_378576057.1">
    <property type="nucleotide sequence ID" value="NZ_JBHSFQ010000016.1"/>
</dbReference>
<sequence length="160" mass="17700">MSQPVELDSVDMKILRALQMNARVTNKDLAEISGVAASTCLSRVKRLRETGVIQGFAAVVDEEKLGRPVEAFLAVRMNPHRQALVEPFIRHTLLRPEVREICHLTGPDDFLVRVSAESVGALQTLVLEHFAARNEVAFVHTNLIFQKWRGGPVVPAVPGD</sequence>
<dbReference type="Gene3D" id="3.30.70.920">
    <property type="match status" value="1"/>
</dbReference>
<dbReference type="InterPro" id="IPR011008">
    <property type="entry name" value="Dimeric_a/b-barrel"/>
</dbReference>
<dbReference type="PANTHER" id="PTHR30154:SF54">
    <property type="entry name" value="POSSIBLE TRANSCRIPTIONAL REGULATORY PROTEIN (PROBABLY LRP_ASNC-FAMILY)"/>
    <property type="match status" value="1"/>
</dbReference>
<dbReference type="InterPro" id="IPR019887">
    <property type="entry name" value="Tscrpt_reg_AsnC/Lrp_C"/>
</dbReference>
<reference evidence="6" key="1">
    <citation type="journal article" date="2019" name="Int. J. Syst. Evol. Microbiol.">
        <title>The Global Catalogue of Microorganisms (GCM) 10K type strain sequencing project: providing services to taxonomists for standard genome sequencing and annotation.</title>
        <authorList>
            <consortium name="The Broad Institute Genomics Platform"/>
            <consortium name="The Broad Institute Genome Sequencing Center for Infectious Disease"/>
            <person name="Wu L."/>
            <person name="Ma J."/>
        </authorList>
    </citation>
    <scope>NUCLEOTIDE SEQUENCE [LARGE SCALE GENOMIC DNA]</scope>
    <source>
        <strain evidence="6">XZYJ18</strain>
    </source>
</reference>
<dbReference type="Pfam" id="PF13412">
    <property type="entry name" value="HTH_24"/>
    <property type="match status" value="1"/>
</dbReference>
<feature type="domain" description="HTH asnC-type" evidence="4">
    <location>
        <begin position="7"/>
        <end position="68"/>
    </location>
</feature>
<protein>
    <submittedName>
        <fullName evidence="5">Lrp/AsnC family transcriptional regulator</fullName>
    </submittedName>
</protein>
<dbReference type="PRINTS" id="PR00033">
    <property type="entry name" value="HTHASNC"/>
</dbReference>
<name>A0ABV9DXI7_9ACTN</name>
<dbReference type="InterPro" id="IPR019888">
    <property type="entry name" value="Tscrpt_reg_AsnC-like"/>
</dbReference>
<dbReference type="SMART" id="SM00344">
    <property type="entry name" value="HTH_ASNC"/>
    <property type="match status" value="1"/>
</dbReference>
<gene>
    <name evidence="5" type="ORF">ACFO4E_17220</name>
</gene>
<dbReference type="SUPFAM" id="SSF54909">
    <property type="entry name" value="Dimeric alpha+beta barrel"/>
    <property type="match status" value="1"/>
</dbReference>
<dbReference type="Pfam" id="PF01037">
    <property type="entry name" value="AsnC_trans_reg"/>
    <property type="match status" value="1"/>
</dbReference>
<dbReference type="CDD" id="cd00090">
    <property type="entry name" value="HTH_ARSR"/>
    <property type="match status" value="1"/>
</dbReference>
<evidence type="ECO:0000313" key="5">
    <source>
        <dbReference type="EMBL" id="MFC4563611.1"/>
    </source>
</evidence>
<dbReference type="PANTHER" id="PTHR30154">
    <property type="entry name" value="LEUCINE-RESPONSIVE REGULATORY PROTEIN"/>
    <property type="match status" value="1"/>
</dbReference>
<dbReference type="EMBL" id="JBHSFQ010000016">
    <property type="protein sequence ID" value="MFC4563611.1"/>
    <property type="molecule type" value="Genomic_DNA"/>
</dbReference>
<evidence type="ECO:0000256" key="1">
    <source>
        <dbReference type="ARBA" id="ARBA00023015"/>
    </source>
</evidence>
<dbReference type="InterPro" id="IPR036390">
    <property type="entry name" value="WH_DNA-bd_sf"/>
</dbReference>
<comment type="caution">
    <text evidence="5">The sequence shown here is derived from an EMBL/GenBank/DDBJ whole genome shotgun (WGS) entry which is preliminary data.</text>
</comment>
<evidence type="ECO:0000313" key="6">
    <source>
        <dbReference type="Proteomes" id="UP001595923"/>
    </source>
</evidence>
<organism evidence="5 6">
    <name type="scientific">Nocardiopsis mangrovi</name>
    <dbReference type="NCBI Taxonomy" id="1179818"/>
    <lineage>
        <taxon>Bacteria</taxon>
        <taxon>Bacillati</taxon>
        <taxon>Actinomycetota</taxon>
        <taxon>Actinomycetes</taxon>
        <taxon>Streptosporangiales</taxon>
        <taxon>Nocardiopsidaceae</taxon>
        <taxon>Nocardiopsis</taxon>
    </lineage>
</organism>
<evidence type="ECO:0000259" key="4">
    <source>
        <dbReference type="PROSITE" id="PS50956"/>
    </source>
</evidence>
<dbReference type="Gene3D" id="1.10.10.10">
    <property type="entry name" value="Winged helix-like DNA-binding domain superfamily/Winged helix DNA-binding domain"/>
    <property type="match status" value="1"/>
</dbReference>
<dbReference type="PROSITE" id="PS50956">
    <property type="entry name" value="HTH_ASNC_2"/>
    <property type="match status" value="1"/>
</dbReference>
<accession>A0ABV9DXI7</accession>